<accession>A0A0J7XI01</accession>
<evidence type="ECO:0000313" key="1">
    <source>
        <dbReference type="EMBL" id="KMS51651.1"/>
    </source>
</evidence>
<dbReference type="Proteomes" id="UP000052268">
    <property type="component" value="Unassembled WGS sequence"/>
</dbReference>
<protein>
    <submittedName>
        <fullName evidence="1">Uncharacterized protein</fullName>
    </submittedName>
</protein>
<name>A0A0J7XI01_9SPHN</name>
<reference evidence="1 2" key="1">
    <citation type="journal article" date="2015" name="G3 (Bethesda)">
        <title>Insights into Ongoing Evolution of the Hexachlorocyclohexane Catabolic Pathway from Comparative Genomics of Ten Sphingomonadaceae Strains.</title>
        <authorList>
            <person name="Pearce S.L."/>
            <person name="Oakeshott J.G."/>
            <person name="Pandey G."/>
        </authorList>
    </citation>
    <scope>NUCLEOTIDE SEQUENCE [LARGE SCALE GENOMIC DNA]</scope>
    <source>
        <strain evidence="1 2">LL02</strain>
    </source>
</reference>
<dbReference type="PATRIC" id="fig|1114963.3.peg.4266"/>
<gene>
    <name evidence="1" type="ORF">V474_03205</name>
</gene>
<evidence type="ECO:0000313" key="2">
    <source>
        <dbReference type="Proteomes" id="UP000052268"/>
    </source>
</evidence>
<proteinExistence type="predicted"/>
<dbReference type="RefSeq" id="WP_059153219.1">
    <property type="nucleotide sequence ID" value="NZ_KQ130457.1"/>
</dbReference>
<keyword evidence="2" id="KW-1185">Reference proteome</keyword>
<dbReference type="OrthoDB" id="9985478at2"/>
<dbReference type="AlphaFoldDB" id="A0A0J7XI01"/>
<comment type="caution">
    <text evidence="1">The sequence shown here is derived from an EMBL/GenBank/DDBJ whole genome shotgun (WGS) entry which is preliminary data.</text>
</comment>
<dbReference type="EMBL" id="JACU01000011">
    <property type="protein sequence ID" value="KMS51651.1"/>
    <property type="molecule type" value="Genomic_DNA"/>
</dbReference>
<sequence length="65" mass="7272">MEPDTARIELRRATHDFNESLVDLVVRLTPVDGDAAAAVKRARSALFEAWTILCSPPEDDDDHDH</sequence>
<organism evidence="1 2">
    <name type="scientific">Novosphingobium barchaimii LL02</name>
    <dbReference type="NCBI Taxonomy" id="1114963"/>
    <lineage>
        <taxon>Bacteria</taxon>
        <taxon>Pseudomonadati</taxon>
        <taxon>Pseudomonadota</taxon>
        <taxon>Alphaproteobacteria</taxon>
        <taxon>Sphingomonadales</taxon>
        <taxon>Sphingomonadaceae</taxon>
        <taxon>Novosphingobium</taxon>
    </lineage>
</organism>